<organism evidence="5 6">
    <name type="scientific">Echria macrotheca</name>
    <dbReference type="NCBI Taxonomy" id="438768"/>
    <lineage>
        <taxon>Eukaryota</taxon>
        <taxon>Fungi</taxon>
        <taxon>Dikarya</taxon>
        <taxon>Ascomycota</taxon>
        <taxon>Pezizomycotina</taxon>
        <taxon>Sordariomycetes</taxon>
        <taxon>Sordariomycetidae</taxon>
        <taxon>Sordariales</taxon>
        <taxon>Schizotheciaceae</taxon>
        <taxon>Echria</taxon>
    </lineage>
</organism>
<evidence type="ECO:0000313" key="6">
    <source>
        <dbReference type="Proteomes" id="UP001239445"/>
    </source>
</evidence>
<sequence>MHFITTLTALVTASACIAAATPVYPVEDDMEPALHRRLGECPCAAGLCCSKWGYCGTGPDYCTNRTSTHRPAATTVILALVPTHAESEDLAEPTGEPALHRRLGECPCARGLCCSKWGYCGTGSDYCRATTIVSTPVPVRTPRPKA</sequence>
<dbReference type="SUPFAM" id="SSF57016">
    <property type="entry name" value="Plant lectins/antimicrobial peptides"/>
    <property type="match status" value="2"/>
</dbReference>
<dbReference type="EMBL" id="MU839844">
    <property type="protein sequence ID" value="KAK1750945.1"/>
    <property type="molecule type" value="Genomic_DNA"/>
</dbReference>
<dbReference type="GO" id="GO:0008061">
    <property type="term" value="F:chitin binding"/>
    <property type="evidence" value="ECO:0007669"/>
    <property type="project" value="UniProtKB-KW"/>
</dbReference>
<evidence type="ECO:0000256" key="1">
    <source>
        <dbReference type="ARBA" id="ARBA00022669"/>
    </source>
</evidence>
<keyword evidence="6" id="KW-1185">Reference proteome</keyword>
<feature type="domain" description="Chitin-binding type-1" evidence="4">
    <location>
        <begin position="105"/>
        <end position="135"/>
    </location>
</feature>
<feature type="chain" id="PRO_5042518967" evidence="3">
    <location>
        <begin position="20"/>
        <end position="146"/>
    </location>
</feature>
<feature type="domain" description="Chitin-binding type-1" evidence="4">
    <location>
        <begin position="40"/>
        <end position="69"/>
    </location>
</feature>
<dbReference type="SMART" id="SM00270">
    <property type="entry name" value="ChtBD1"/>
    <property type="match status" value="2"/>
</dbReference>
<dbReference type="Pfam" id="PF00187">
    <property type="entry name" value="Chitin_bind_1"/>
    <property type="match status" value="2"/>
</dbReference>
<feature type="signal peptide" evidence="3">
    <location>
        <begin position="1"/>
        <end position="19"/>
    </location>
</feature>
<keyword evidence="2" id="KW-1015">Disulfide bond</keyword>
<dbReference type="Gene3D" id="3.30.60.10">
    <property type="entry name" value="Endochitinase-like"/>
    <property type="match status" value="2"/>
</dbReference>
<dbReference type="PROSITE" id="PS00026">
    <property type="entry name" value="CHIT_BIND_I_1"/>
    <property type="match status" value="2"/>
</dbReference>
<keyword evidence="3" id="KW-0732">Signal</keyword>
<accession>A0AAJ0F790</accession>
<proteinExistence type="predicted"/>
<dbReference type="InterPro" id="IPR001002">
    <property type="entry name" value="Chitin-bd_1"/>
</dbReference>
<dbReference type="PANTHER" id="PTHR47849">
    <property type="entry name" value="CHITIN-BINDING LECTIN 1"/>
    <property type="match status" value="1"/>
</dbReference>
<reference evidence="5" key="1">
    <citation type="submission" date="2023-06" db="EMBL/GenBank/DDBJ databases">
        <title>Genome-scale phylogeny and comparative genomics of the fungal order Sordariales.</title>
        <authorList>
            <consortium name="Lawrence Berkeley National Laboratory"/>
            <person name="Hensen N."/>
            <person name="Bonometti L."/>
            <person name="Westerberg I."/>
            <person name="Brannstrom I.O."/>
            <person name="Guillou S."/>
            <person name="Cros-Aarteil S."/>
            <person name="Calhoun S."/>
            <person name="Haridas S."/>
            <person name="Kuo A."/>
            <person name="Mondo S."/>
            <person name="Pangilinan J."/>
            <person name="Riley R."/>
            <person name="Labutti K."/>
            <person name="Andreopoulos B."/>
            <person name="Lipzen A."/>
            <person name="Chen C."/>
            <person name="Yanf M."/>
            <person name="Daum C."/>
            <person name="Ng V."/>
            <person name="Clum A."/>
            <person name="Steindorff A."/>
            <person name="Ohm R."/>
            <person name="Martin F."/>
            <person name="Silar P."/>
            <person name="Natvig D."/>
            <person name="Lalanne C."/>
            <person name="Gautier V."/>
            <person name="Ament-Velasquez S.L."/>
            <person name="Kruys A."/>
            <person name="Hutchinson M.I."/>
            <person name="Powell A.J."/>
            <person name="Barry K."/>
            <person name="Miller A.N."/>
            <person name="Grigoriev I.V."/>
            <person name="Debuchy R."/>
            <person name="Gladieux P."/>
            <person name="Thoren M.H."/>
            <person name="Johannesson H."/>
        </authorList>
    </citation>
    <scope>NUCLEOTIDE SEQUENCE</scope>
    <source>
        <strain evidence="5">PSN4</strain>
    </source>
</reference>
<evidence type="ECO:0000256" key="2">
    <source>
        <dbReference type="ARBA" id="ARBA00023157"/>
    </source>
</evidence>
<dbReference type="Proteomes" id="UP001239445">
    <property type="component" value="Unassembled WGS sequence"/>
</dbReference>
<dbReference type="AlphaFoldDB" id="A0AAJ0F790"/>
<name>A0AAJ0F790_9PEZI</name>
<keyword evidence="1" id="KW-0147">Chitin-binding</keyword>
<comment type="caution">
    <text evidence="5">The sequence shown here is derived from an EMBL/GenBank/DDBJ whole genome shotgun (WGS) entry which is preliminary data.</text>
</comment>
<protein>
    <submittedName>
        <fullName evidence="5">Lectin</fullName>
    </submittedName>
</protein>
<dbReference type="InterPro" id="IPR018371">
    <property type="entry name" value="Chitin-binding_1_CS"/>
</dbReference>
<evidence type="ECO:0000256" key="3">
    <source>
        <dbReference type="SAM" id="SignalP"/>
    </source>
</evidence>
<gene>
    <name evidence="5" type="ORF">QBC47DRAFT_406645</name>
</gene>
<dbReference type="CDD" id="cd00035">
    <property type="entry name" value="ChtBD1"/>
    <property type="match status" value="2"/>
</dbReference>
<dbReference type="InterPro" id="IPR036861">
    <property type="entry name" value="Endochitinase-like_sf"/>
</dbReference>
<evidence type="ECO:0000259" key="4">
    <source>
        <dbReference type="SMART" id="SM00270"/>
    </source>
</evidence>
<evidence type="ECO:0000313" key="5">
    <source>
        <dbReference type="EMBL" id="KAK1750945.1"/>
    </source>
</evidence>